<protein>
    <submittedName>
        <fullName evidence="3">Uncharacterized protein</fullName>
    </submittedName>
</protein>
<keyword evidence="2" id="KW-0472">Membrane</keyword>
<feature type="region of interest" description="Disordered" evidence="1">
    <location>
        <begin position="67"/>
        <end position="98"/>
    </location>
</feature>
<feature type="transmembrane region" description="Helical" evidence="2">
    <location>
        <begin position="12"/>
        <end position="33"/>
    </location>
</feature>
<dbReference type="EMBL" id="JAWDGP010006482">
    <property type="protein sequence ID" value="KAK3740188.1"/>
    <property type="molecule type" value="Genomic_DNA"/>
</dbReference>
<organism evidence="3 4">
    <name type="scientific">Elysia crispata</name>
    <name type="common">lettuce slug</name>
    <dbReference type="NCBI Taxonomy" id="231223"/>
    <lineage>
        <taxon>Eukaryota</taxon>
        <taxon>Metazoa</taxon>
        <taxon>Spiralia</taxon>
        <taxon>Lophotrochozoa</taxon>
        <taxon>Mollusca</taxon>
        <taxon>Gastropoda</taxon>
        <taxon>Heterobranchia</taxon>
        <taxon>Euthyneura</taxon>
        <taxon>Panpulmonata</taxon>
        <taxon>Sacoglossa</taxon>
        <taxon>Placobranchoidea</taxon>
        <taxon>Plakobranchidae</taxon>
        <taxon>Elysia</taxon>
    </lineage>
</organism>
<comment type="caution">
    <text evidence="3">The sequence shown here is derived from an EMBL/GenBank/DDBJ whole genome shotgun (WGS) entry which is preliminary data.</text>
</comment>
<dbReference type="Pfam" id="PF07801">
    <property type="entry name" value="DUF1647"/>
    <property type="match status" value="1"/>
</dbReference>
<evidence type="ECO:0000256" key="2">
    <source>
        <dbReference type="SAM" id="Phobius"/>
    </source>
</evidence>
<name>A0AAE1CW58_9GAST</name>
<feature type="compositionally biased region" description="Polar residues" evidence="1">
    <location>
        <begin position="564"/>
        <end position="574"/>
    </location>
</feature>
<keyword evidence="2" id="KW-0812">Transmembrane</keyword>
<dbReference type="PANTHER" id="PTHR31389:SF4">
    <property type="entry name" value="LD39211P"/>
    <property type="match status" value="1"/>
</dbReference>
<proteinExistence type="predicted"/>
<evidence type="ECO:0000313" key="3">
    <source>
        <dbReference type="EMBL" id="KAK3740188.1"/>
    </source>
</evidence>
<feature type="compositionally biased region" description="Acidic residues" evidence="1">
    <location>
        <begin position="74"/>
        <end position="98"/>
    </location>
</feature>
<dbReference type="InterPro" id="IPR012444">
    <property type="entry name" value="DUF1647"/>
</dbReference>
<sequence length="596" mass="68158">MAAKKFMAVRGFQCITLALVFIMGMFITFYMFLTNPAVKVHTRYNFKTASATVSSWIARASGNENMRLLSGDKPDEDFLLDDKPDEDVHPDDEPDEDVLLDDEADEDVLSNDEQDEDVLPNNKDNTVAMTQAKTISENEDNESDNRKSSPDQLKYESSRERKKNKADTSRDKERKDRGLKRDVPLWGKIDEQDLLRIFDGKLKNITGRKHVQAETCFNKRTVSNSCNKDGCLQMKLPERPSDRIAQLIHRPGLTLTDSQHEVISEMASKVTETYDIILLTTASSNHFFESQALLQNLHTKVFPMLKNFALLFYDLGLTSKERKEMERFCRCTVLTFPFDKLPKHVRTLKCYAWKPLMIKAHIRQANVVLWLDASIRFNGDGSQIHSMIKRVRERGVQIGRSAADTTFRTFRSMYHYFGDEPCIYLGMGQAQATIGGYHSEPFVERVVLEPWVACGLNRDCMCPDTDRSAGCAESKKMVANMEEHNGPIIYGLCHRFDQSAITLILHKLYQVHYRWVMMRVKEYVEILRDNQGKNSIVIGEKPGDHREGYAETTGEIIGDHRGETQTSSGRNQETIGRDTRRPYGRNSNIGEIPGDH</sequence>
<evidence type="ECO:0000256" key="1">
    <source>
        <dbReference type="SAM" id="MobiDB-lite"/>
    </source>
</evidence>
<dbReference type="AlphaFoldDB" id="A0AAE1CW58"/>
<feature type="region of interest" description="Disordered" evidence="1">
    <location>
        <begin position="133"/>
        <end position="177"/>
    </location>
</feature>
<gene>
    <name evidence="3" type="ORF">RRG08_054211</name>
</gene>
<evidence type="ECO:0000313" key="4">
    <source>
        <dbReference type="Proteomes" id="UP001283361"/>
    </source>
</evidence>
<keyword evidence="4" id="KW-1185">Reference proteome</keyword>
<dbReference type="PANTHER" id="PTHR31389">
    <property type="entry name" value="LD39211P"/>
    <property type="match status" value="1"/>
</dbReference>
<feature type="compositionally biased region" description="Basic and acidic residues" evidence="1">
    <location>
        <begin position="143"/>
        <end position="177"/>
    </location>
</feature>
<reference evidence="3" key="1">
    <citation type="journal article" date="2023" name="G3 (Bethesda)">
        <title>A reference genome for the long-term kleptoplast-retaining sea slug Elysia crispata morphotype clarki.</title>
        <authorList>
            <person name="Eastman K.E."/>
            <person name="Pendleton A.L."/>
            <person name="Shaikh M.A."/>
            <person name="Suttiyut T."/>
            <person name="Ogas R."/>
            <person name="Tomko P."/>
            <person name="Gavelis G."/>
            <person name="Widhalm J.R."/>
            <person name="Wisecaver J.H."/>
        </authorList>
    </citation>
    <scope>NUCLEOTIDE SEQUENCE</scope>
    <source>
        <strain evidence="3">ECLA1</strain>
    </source>
</reference>
<dbReference type="Proteomes" id="UP001283361">
    <property type="component" value="Unassembled WGS sequence"/>
</dbReference>
<keyword evidence="2" id="KW-1133">Transmembrane helix</keyword>
<accession>A0AAE1CW58</accession>
<feature type="region of interest" description="Disordered" evidence="1">
    <location>
        <begin position="555"/>
        <end position="596"/>
    </location>
</feature>